<reference evidence="7 8" key="1">
    <citation type="journal article" date="2020" name="Microorganisms">
        <title>Osmotic Adaptation and Compatible Solute Biosynthesis of Phototrophic Bacteria as Revealed from Genome Analyses.</title>
        <authorList>
            <person name="Imhoff J.F."/>
            <person name="Rahn T."/>
            <person name="Kunzel S."/>
            <person name="Keller A."/>
            <person name="Neulinger S.C."/>
        </authorList>
    </citation>
    <scope>NUCLEOTIDE SEQUENCE [LARGE SCALE GENOMIC DNA]</scope>
    <source>
        <strain evidence="7 8">DSM 9895</strain>
    </source>
</reference>
<dbReference type="GO" id="GO:0005524">
    <property type="term" value="F:ATP binding"/>
    <property type="evidence" value="ECO:0007669"/>
    <property type="project" value="UniProtKB-KW"/>
</dbReference>
<evidence type="ECO:0000259" key="6">
    <source>
        <dbReference type="PROSITE" id="PS50893"/>
    </source>
</evidence>
<dbReference type="InterPro" id="IPR027417">
    <property type="entry name" value="P-loop_NTPase"/>
</dbReference>
<evidence type="ECO:0000256" key="5">
    <source>
        <dbReference type="ARBA" id="ARBA00022970"/>
    </source>
</evidence>
<dbReference type="InterPro" id="IPR052156">
    <property type="entry name" value="BCAA_Transport_ATP-bd_LivF"/>
</dbReference>
<keyword evidence="8" id="KW-1185">Reference proteome</keyword>
<dbReference type="PANTHER" id="PTHR43820:SF4">
    <property type="entry name" value="HIGH-AFFINITY BRANCHED-CHAIN AMINO ACID TRANSPORT ATP-BINDING PROTEIN LIVF"/>
    <property type="match status" value="1"/>
</dbReference>
<comment type="caution">
    <text evidence="7">The sequence shown here is derived from an EMBL/GenBank/DDBJ whole genome shotgun (WGS) entry which is preliminary data.</text>
</comment>
<dbReference type="Proteomes" id="UP001296873">
    <property type="component" value="Unassembled WGS sequence"/>
</dbReference>
<name>A0ABS1DBV2_9PROT</name>
<dbReference type="EMBL" id="NRRL01000014">
    <property type="protein sequence ID" value="MBK1667936.1"/>
    <property type="molecule type" value="Genomic_DNA"/>
</dbReference>
<organism evidence="7 8">
    <name type="scientific">Rhodovibrio sodomensis</name>
    <dbReference type="NCBI Taxonomy" id="1088"/>
    <lineage>
        <taxon>Bacteria</taxon>
        <taxon>Pseudomonadati</taxon>
        <taxon>Pseudomonadota</taxon>
        <taxon>Alphaproteobacteria</taxon>
        <taxon>Rhodospirillales</taxon>
        <taxon>Rhodovibrionaceae</taxon>
        <taxon>Rhodovibrio</taxon>
    </lineage>
</organism>
<evidence type="ECO:0000256" key="4">
    <source>
        <dbReference type="ARBA" id="ARBA00022840"/>
    </source>
</evidence>
<dbReference type="PROSITE" id="PS00211">
    <property type="entry name" value="ABC_TRANSPORTER_1"/>
    <property type="match status" value="1"/>
</dbReference>
<accession>A0ABS1DBV2</accession>
<keyword evidence="2" id="KW-0813">Transport</keyword>
<dbReference type="SUPFAM" id="SSF52540">
    <property type="entry name" value="P-loop containing nucleoside triphosphate hydrolases"/>
    <property type="match status" value="1"/>
</dbReference>
<dbReference type="SMART" id="SM00382">
    <property type="entry name" value="AAA"/>
    <property type="match status" value="1"/>
</dbReference>
<dbReference type="InterPro" id="IPR003439">
    <property type="entry name" value="ABC_transporter-like_ATP-bd"/>
</dbReference>
<keyword evidence="5" id="KW-0029">Amino-acid transport</keyword>
<sequence length="236" mass="26174">MPLLKVEKVTCGYGDMQVLTDVSIEVKRGEVVSIIGPNGAGKSTVMKAVFGLLHPWSGRIEFDGVDISRHEPYQIVETGMCYVPQVANVFTELTVDENLDMGAFVRSDDQVGDRKQQIFDLFPRLYERRRQKAGKMSGGERQMVAMGSALMLDPKLILLDEPSAGLAPKMVDHIFERIVHVNRSFNIAVMMVEQNAKQSLQMAHRGYVMASGENRVEGTGTELLNDPDVARLYLGG</sequence>
<dbReference type="PROSITE" id="PS50893">
    <property type="entry name" value="ABC_TRANSPORTER_2"/>
    <property type="match status" value="1"/>
</dbReference>
<dbReference type="RefSeq" id="WP_200340101.1">
    <property type="nucleotide sequence ID" value="NZ_NRRL01000014.1"/>
</dbReference>
<dbReference type="Pfam" id="PF00005">
    <property type="entry name" value="ABC_tran"/>
    <property type="match status" value="1"/>
</dbReference>
<evidence type="ECO:0000256" key="3">
    <source>
        <dbReference type="ARBA" id="ARBA00022741"/>
    </source>
</evidence>
<feature type="domain" description="ABC transporter" evidence="6">
    <location>
        <begin position="4"/>
        <end position="236"/>
    </location>
</feature>
<dbReference type="PANTHER" id="PTHR43820">
    <property type="entry name" value="HIGH-AFFINITY BRANCHED-CHAIN AMINO ACID TRANSPORT ATP-BINDING PROTEIN LIVF"/>
    <property type="match status" value="1"/>
</dbReference>
<proteinExistence type="inferred from homology"/>
<evidence type="ECO:0000313" key="7">
    <source>
        <dbReference type="EMBL" id="MBK1667936.1"/>
    </source>
</evidence>
<keyword evidence="4 7" id="KW-0067">ATP-binding</keyword>
<protein>
    <submittedName>
        <fullName evidence="7">ABC transporter ATP-binding protein</fullName>
    </submittedName>
</protein>
<evidence type="ECO:0000256" key="1">
    <source>
        <dbReference type="ARBA" id="ARBA00005417"/>
    </source>
</evidence>
<comment type="similarity">
    <text evidence="1">Belongs to the ABC transporter superfamily.</text>
</comment>
<dbReference type="InterPro" id="IPR017871">
    <property type="entry name" value="ABC_transporter-like_CS"/>
</dbReference>
<gene>
    <name evidence="7" type="ORF">CKO28_07790</name>
</gene>
<dbReference type="InterPro" id="IPR003593">
    <property type="entry name" value="AAA+_ATPase"/>
</dbReference>
<keyword evidence="3" id="KW-0547">Nucleotide-binding</keyword>
<evidence type="ECO:0000313" key="8">
    <source>
        <dbReference type="Proteomes" id="UP001296873"/>
    </source>
</evidence>
<dbReference type="Gene3D" id="3.40.50.300">
    <property type="entry name" value="P-loop containing nucleotide triphosphate hydrolases"/>
    <property type="match status" value="1"/>
</dbReference>
<dbReference type="CDD" id="cd03224">
    <property type="entry name" value="ABC_TM1139_LivF_branched"/>
    <property type="match status" value="1"/>
</dbReference>
<evidence type="ECO:0000256" key="2">
    <source>
        <dbReference type="ARBA" id="ARBA00022448"/>
    </source>
</evidence>